<accession>A0A9P3H8B7</accession>
<feature type="region of interest" description="Disordered" evidence="1">
    <location>
        <begin position="229"/>
        <end position="262"/>
    </location>
</feature>
<organism evidence="2 3">
    <name type="scientific">Entomortierella parvispora</name>
    <dbReference type="NCBI Taxonomy" id="205924"/>
    <lineage>
        <taxon>Eukaryota</taxon>
        <taxon>Fungi</taxon>
        <taxon>Fungi incertae sedis</taxon>
        <taxon>Mucoromycota</taxon>
        <taxon>Mortierellomycotina</taxon>
        <taxon>Mortierellomycetes</taxon>
        <taxon>Mortierellales</taxon>
        <taxon>Mortierellaceae</taxon>
        <taxon>Entomortierella</taxon>
    </lineage>
</organism>
<comment type="caution">
    <text evidence="2">The sequence shown here is derived from an EMBL/GenBank/DDBJ whole genome shotgun (WGS) entry which is preliminary data.</text>
</comment>
<feature type="region of interest" description="Disordered" evidence="1">
    <location>
        <begin position="171"/>
        <end position="216"/>
    </location>
</feature>
<evidence type="ECO:0000313" key="2">
    <source>
        <dbReference type="EMBL" id="GJJ71892.1"/>
    </source>
</evidence>
<evidence type="ECO:0000256" key="1">
    <source>
        <dbReference type="SAM" id="MobiDB-lite"/>
    </source>
</evidence>
<feature type="compositionally biased region" description="Low complexity" evidence="1">
    <location>
        <begin position="761"/>
        <end position="772"/>
    </location>
</feature>
<feature type="region of interest" description="Disordered" evidence="1">
    <location>
        <begin position="277"/>
        <end position="366"/>
    </location>
</feature>
<feature type="region of interest" description="Disordered" evidence="1">
    <location>
        <begin position="615"/>
        <end position="870"/>
    </location>
</feature>
<feature type="compositionally biased region" description="Acidic residues" evidence="1">
    <location>
        <begin position="687"/>
        <end position="712"/>
    </location>
</feature>
<feature type="compositionally biased region" description="Acidic residues" evidence="1">
    <location>
        <begin position="181"/>
        <end position="198"/>
    </location>
</feature>
<sequence length="967" mass="107857">MILNSFLLQQDAFRKTLHPETEDLDPFTKIEVWEHIELRKLWFTYIRDRWTYPSNLYFTEAITYFLHGHCHGSAEAPLDDNAATMVRLDNLWAEYRDSFPFINDNGTLLRIHRQANQQAMDDVLTMLQALHGICEDQDVFDKYADNLGLIGKYRDLPLIWKRYPDNRFYALGPSDGSANSDEAENQEDGENGEDDDDNENGHGGGRPRSNRYGNRHHIASRRRSCDLYYDAPSSSQHRPPPVTHQAGVSHNSPPTHDERRQPEYEGDYISNHQRPARTLNDHLDDGENSNERHLQNQRHVPEETHHRPIENSSRTQTADYRPVNHVPPQNHTVDTRLDLHDNSQQNHTPCQEQNQHATRPSTDSNQVHAQSFVYRPPHRPNVHLNSSYQNNVQTDHHYSEYRNPLYQAAYISAARQSANSQIKPHSSANQSHFSLRFGTTFDGPRPRNDLDQYHLGSTQRYNHYNNSPGLFNRYGDRLQGSYGTGAVLSSTQPLQSQCDPRISQAASAMQHTVNISNARRVYSPCWPFLAPAAAEPVRMNDNNGSGNTPATVLAMAYSLLSQRFRFDQPDHPRFHSQAVDRPVFYPSVVTARPQGFITTSTANNPMAVQDMAELTSGSNAGSRGVLPPEVGNQAHENDEGRQSSGNGDMILDQHEGCHGQIGHAITHEGGGGGALDTDNSKDGRDSDIDDAEENKEKDVDNDDKEESSDNDESDNRSNTADYGGSRDDRSDDGSNGSGNGGGAGHDNGNDEDGDNDENTPGSDNGNDNSNNGDSDDKGNGNSSIDGSGTGSDSNDNGCDNSNNNNNGSGSGVDGKNSNNNDNCQGNDNDSRDDGDNVVNDSSGHNRSSQLPVESAEPESQEKKAKEAIASIQPVMTEYGEYLEEKRKALEGPRENLEKRRATLRKLKRVAQRVQDQFDERDALAEQAKSIDFQFRVCDDQMSKVLLDISMSNTYMSSALKRKRGQEQ</sequence>
<feature type="compositionally biased region" description="Basic and acidic residues" evidence="1">
    <location>
        <begin position="279"/>
        <end position="309"/>
    </location>
</feature>
<name>A0A9P3H8B7_9FUNG</name>
<gene>
    <name evidence="2" type="ORF">EMPS_04249</name>
</gene>
<feature type="compositionally biased region" description="Low complexity" evidence="1">
    <location>
        <begin position="779"/>
        <end position="827"/>
    </location>
</feature>
<keyword evidence="3" id="KW-1185">Reference proteome</keyword>
<protein>
    <submittedName>
        <fullName evidence="2">Uncharacterized protein</fullName>
    </submittedName>
</protein>
<reference evidence="2" key="1">
    <citation type="submission" date="2021-11" db="EMBL/GenBank/DDBJ databases">
        <authorList>
            <person name="Herlambang A."/>
            <person name="Guo Y."/>
            <person name="Takashima Y."/>
            <person name="Nishizawa T."/>
        </authorList>
    </citation>
    <scope>NUCLEOTIDE SEQUENCE</scope>
    <source>
        <strain evidence="2">E1425</strain>
    </source>
</reference>
<evidence type="ECO:0000313" key="3">
    <source>
        <dbReference type="Proteomes" id="UP000827284"/>
    </source>
</evidence>
<reference evidence="2" key="2">
    <citation type="journal article" date="2022" name="Microbiol. Resour. Announc.">
        <title>Whole-Genome Sequence of Entomortierella parvispora E1425, a Mucoromycotan Fungus Associated with Burkholderiaceae-Related Endosymbiotic Bacteria.</title>
        <authorList>
            <person name="Herlambang A."/>
            <person name="Guo Y."/>
            <person name="Takashima Y."/>
            <person name="Narisawa K."/>
            <person name="Ohta H."/>
            <person name="Nishizawa T."/>
        </authorList>
    </citation>
    <scope>NUCLEOTIDE SEQUENCE</scope>
    <source>
        <strain evidence="2">E1425</strain>
    </source>
</reference>
<dbReference type="Proteomes" id="UP000827284">
    <property type="component" value="Unassembled WGS sequence"/>
</dbReference>
<proteinExistence type="predicted"/>
<dbReference type="AlphaFoldDB" id="A0A9P3H8B7"/>
<dbReference type="EMBL" id="BQFW01000006">
    <property type="protein sequence ID" value="GJJ71892.1"/>
    <property type="molecule type" value="Genomic_DNA"/>
</dbReference>
<feature type="compositionally biased region" description="Gly residues" evidence="1">
    <location>
        <begin position="735"/>
        <end position="745"/>
    </location>
</feature>
<feature type="compositionally biased region" description="Polar residues" evidence="1">
    <location>
        <begin position="342"/>
        <end position="366"/>
    </location>
</feature>